<feature type="region of interest" description="Disordered" evidence="1">
    <location>
        <begin position="1008"/>
        <end position="1029"/>
    </location>
</feature>
<evidence type="ECO:0000313" key="2">
    <source>
        <dbReference type="EMBL" id="KAF1815134.1"/>
    </source>
</evidence>
<reference evidence="4" key="2">
    <citation type="submission" date="2020-04" db="EMBL/GenBank/DDBJ databases">
        <authorList>
            <consortium name="NCBI Genome Project"/>
        </authorList>
    </citation>
    <scope>NUCLEOTIDE SEQUENCE</scope>
    <source>
        <strain evidence="4">CBS 781.70</strain>
    </source>
</reference>
<evidence type="ECO:0000256" key="1">
    <source>
        <dbReference type="SAM" id="MobiDB-lite"/>
    </source>
</evidence>
<dbReference type="OrthoDB" id="5341924at2759"/>
<proteinExistence type="predicted"/>
<accession>A0A6G1GAT2</accession>
<dbReference type="AlphaFoldDB" id="A0A6G1GAT2"/>
<reference evidence="2 4" key="1">
    <citation type="submission" date="2020-01" db="EMBL/GenBank/DDBJ databases">
        <authorList>
            <consortium name="DOE Joint Genome Institute"/>
            <person name="Haridas S."/>
            <person name="Albert R."/>
            <person name="Binder M."/>
            <person name="Bloem J."/>
            <person name="Labutti K."/>
            <person name="Salamov A."/>
            <person name="Andreopoulos B."/>
            <person name="Baker S.E."/>
            <person name="Barry K."/>
            <person name="Bills G."/>
            <person name="Bluhm B.H."/>
            <person name="Cannon C."/>
            <person name="Castanera R."/>
            <person name="Culley D.E."/>
            <person name="Daum C."/>
            <person name="Ezra D."/>
            <person name="Gonzalez J.B."/>
            <person name="Henrissat B."/>
            <person name="Kuo A."/>
            <person name="Liang C."/>
            <person name="Lipzen A."/>
            <person name="Lutzoni F."/>
            <person name="Magnuson J."/>
            <person name="Mondo S."/>
            <person name="Nolan M."/>
            <person name="Ohm R."/>
            <person name="Pangilinan J."/>
            <person name="Park H.-J."/>
            <person name="Ramirez L."/>
            <person name="Alfaro M."/>
            <person name="Sun H."/>
            <person name="Tritt A."/>
            <person name="Yoshinaga Y."/>
            <person name="Zwiers L.-H."/>
            <person name="Turgeon B.G."/>
            <person name="Goodwin S.B."/>
            <person name="Spatafora J.W."/>
            <person name="Crous P.W."/>
            <person name="Grigoriev I.V."/>
        </authorList>
    </citation>
    <scope>NUCLEOTIDE SEQUENCE</scope>
    <source>
        <strain evidence="2 4">CBS 781.70</strain>
    </source>
</reference>
<dbReference type="RefSeq" id="XP_033536765.1">
    <property type="nucleotide sequence ID" value="XM_033681752.1"/>
</dbReference>
<gene>
    <name evidence="2 4" type="ORF">P152DRAFT_480212</name>
</gene>
<reference evidence="4" key="3">
    <citation type="submission" date="2025-04" db="UniProtKB">
        <authorList>
            <consortium name="RefSeq"/>
        </authorList>
    </citation>
    <scope>IDENTIFICATION</scope>
    <source>
        <strain evidence="4">CBS 781.70</strain>
    </source>
</reference>
<evidence type="ECO:0000313" key="4">
    <source>
        <dbReference type="RefSeq" id="XP_033536765.1"/>
    </source>
</evidence>
<sequence length="1029" mass="113338">MRSTPPILLSAGRRSKRTPFWSVPSRAIHGSKTSNSESGQLERYLPLPIWKTRPSKPVHEGTRPRYVKPTSKKGYSEWIRLLRPWTHGKSAFSSPDDTVGGAFAQKRRTQSLRSLRNHFLTAWAQDRVNILIKLGRDEGQWEVVHNLIELLVTRDDDQSRESLAQTNIVWGQAVNLDTLTETPINHVTDWVPTKGAKLPLDNAYSQPRRLAREHSNNHRHATIGLIWRTLAAMVLHVSAHGGSEEIMPHVLRIIATLHHNDDIPAAVYTYPLVPEDTLPLKSPLLSTLSTRILAALSDAALLARQERLDHTRGQPKPFSLTSSWTRFRSAEISHEVWIEFILSACLHGGWPGQGSGIIAQMSGRQWKTIDWRKHTDASQAEHGIQKSSILLEAGRGQSSLPDGLRHTVSWEVVAGIASALVNSLHAGVGNRGVPADITLQNIRKCKEMLQRNNMCLGTMSWDIMLTRLLSSEGVDIVNAPNFALTATTMLSSRFGVEIQAQNAPSISQGAVDNDTVPFEPSSASLGIMHCILRSHIAFGNPDGAMEAFSQLLKLTDENKLLSVQSFFRRFKEQDKLQTTTPPTFSFESRSPRIEYPNYDPNLSLDILGRFLDLTVSSGNLAFGKWLLYSEDVDGPMIKETDYSNMHLAPAMVRYAISANDEALLQKVLTVGSDEQADLRLLTLADLYALRHDWRRLTVILGDLSDQARAALPVTLLATVARALLMVSASAGSADPSQLNAAKSVYKTLLDTYAESPKGRAAATVINLLLASVDPVYFQDGWQRPFRYDGGIGSPSIDHFNLVLEGACACGGSEAGMNLLRSWCIRYPSSTAYEEPSSSSLFPKTPSKFLSRPPSTFESIPNLNRHAGVPVMRRESDFIAKNVQDVVLDLPGKGSSRLGGVRRLTPNASTIRALFRSALEDALSLPWILRLTPPIQIQELKTLVDMDCGVGEAGDGHSLPSSETSETELHIRSVLKVCCEEFSAMNRSSTGISVRSELDAALTSLFPQDWHGQGPGVMENGPHGSGRKVD</sequence>
<evidence type="ECO:0000313" key="3">
    <source>
        <dbReference type="Proteomes" id="UP000504638"/>
    </source>
</evidence>
<dbReference type="GeneID" id="54422322"/>
<name>A0A6G1GAT2_9PEZI</name>
<organism evidence="2">
    <name type="scientific">Eremomyces bilateralis CBS 781.70</name>
    <dbReference type="NCBI Taxonomy" id="1392243"/>
    <lineage>
        <taxon>Eukaryota</taxon>
        <taxon>Fungi</taxon>
        <taxon>Dikarya</taxon>
        <taxon>Ascomycota</taxon>
        <taxon>Pezizomycotina</taxon>
        <taxon>Dothideomycetes</taxon>
        <taxon>Dothideomycetes incertae sedis</taxon>
        <taxon>Eremomycetales</taxon>
        <taxon>Eremomycetaceae</taxon>
        <taxon>Eremomyces</taxon>
    </lineage>
</organism>
<dbReference type="EMBL" id="ML975152">
    <property type="protein sequence ID" value="KAF1815134.1"/>
    <property type="molecule type" value="Genomic_DNA"/>
</dbReference>
<protein>
    <submittedName>
        <fullName evidence="2 4">Uncharacterized protein</fullName>
    </submittedName>
</protein>
<keyword evidence="3" id="KW-1185">Reference proteome</keyword>
<dbReference type="Proteomes" id="UP000504638">
    <property type="component" value="Unplaced"/>
</dbReference>